<protein>
    <submittedName>
        <fullName evidence="2">Uncharacterized protein</fullName>
    </submittedName>
</protein>
<keyword evidence="3" id="KW-1185">Reference proteome</keyword>
<comment type="caution">
    <text evidence="2">The sequence shown here is derived from an EMBL/GenBank/DDBJ whole genome shotgun (WGS) entry which is preliminary data.</text>
</comment>
<evidence type="ECO:0000313" key="3">
    <source>
        <dbReference type="Proteomes" id="UP001589627"/>
    </source>
</evidence>
<evidence type="ECO:0000256" key="1">
    <source>
        <dbReference type="SAM" id="MobiDB-lite"/>
    </source>
</evidence>
<dbReference type="RefSeq" id="WP_378195757.1">
    <property type="nucleotide sequence ID" value="NZ_JBHLZP010000020.1"/>
</dbReference>
<gene>
    <name evidence="2" type="ORF">ACFFNX_04840</name>
</gene>
<dbReference type="EMBL" id="JBHLZP010000020">
    <property type="protein sequence ID" value="MFB9831513.1"/>
    <property type="molecule type" value="Genomic_DNA"/>
</dbReference>
<reference evidence="2 3" key="1">
    <citation type="submission" date="2024-09" db="EMBL/GenBank/DDBJ databases">
        <authorList>
            <person name="Sun Q."/>
            <person name="Mori K."/>
        </authorList>
    </citation>
    <scope>NUCLEOTIDE SEQUENCE [LARGE SCALE GENOMIC DNA]</scope>
    <source>
        <strain evidence="2 3">TBRC 0563</strain>
    </source>
</reference>
<organism evidence="2 3">
    <name type="scientific">Actinoallomurus acaciae</name>
    <dbReference type="NCBI Taxonomy" id="502577"/>
    <lineage>
        <taxon>Bacteria</taxon>
        <taxon>Bacillati</taxon>
        <taxon>Actinomycetota</taxon>
        <taxon>Actinomycetes</taxon>
        <taxon>Streptosporangiales</taxon>
        <taxon>Thermomonosporaceae</taxon>
        <taxon>Actinoallomurus</taxon>
    </lineage>
</organism>
<sequence>MLATPIGTGAQTVELKITRDDRDITNTERFDRRRSAYVAVVGERLTLSARPVPDGAKIDQISWTVTGNPVQNYATTVERAAIVDLPSRTPTPPSVSTGCTPVTTL</sequence>
<dbReference type="Proteomes" id="UP001589627">
    <property type="component" value="Unassembled WGS sequence"/>
</dbReference>
<proteinExistence type="predicted"/>
<feature type="region of interest" description="Disordered" evidence="1">
    <location>
        <begin position="86"/>
        <end position="105"/>
    </location>
</feature>
<evidence type="ECO:0000313" key="2">
    <source>
        <dbReference type="EMBL" id="MFB9831513.1"/>
    </source>
</evidence>
<accession>A0ABV5Y9Z5</accession>
<name>A0ABV5Y9Z5_9ACTN</name>